<evidence type="ECO:0000256" key="1">
    <source>
        <dbReference type="ARBA" id="ARBA00004533"/>
    </source>
</evidence>
<name>A0A518HNZ0_9BACT</name>
<evidence type="ECO:0000256" key="9">
    <source>
        <dbReference type="SAM" id="Phobius"/>
    </source>
</evidence>
<protein>
    <recommendedName>
        <fullName evidence="10">Type II secretion system protein GspC N-terminal domain-containing protein</fullName>
    </recommendedName>
</protein>
<keyword evidence="3" id="KW-1003">Cell membrane</keyword>
<dbReference type="Gene3D" id="2.30.30.830">
    <property type="match status" value="1"/>
</dbReference>
<dbReference type="Pfam" id="PF11356">
    <property type="entry name" value="T2SSC"/>
    <property type="match status" value="1"/>
</dbReference>
<dbReference type="GO" id="GO:0015031">
    <property type="term" value="P:protein transport"/>
    <property type="evidence" value="ECO:0007669"/>
    <property type="project" value="UniProtKB-KW"/>
</dbReference>
<feature type="domain" description="Type II secretion system protein GspC N-terminal" evidence="10">
    <location>
        <begin position="49"/>
        <end position="164"/>
    </location>
</feature>
<dbReference type="GO" id="GO:0005886">
    <property type="term" value="C:plasma membrane"/>
    <property type="evidence" value="ECO:0007669"/>
    <property type="project" value="UniProtKB-SubCell"/>
</dbReference>
<keyword evidence="12" id="KW-1185">Reference proteome</keyword>
<keyword evidence="5 9" id="KW-0812">Transmembrane</keyword>
<evidence type="ECO:0000256" key="6">
    <source>
        <dbReference type="ARBA" id="ARBA00022927"/>
    </source>
</evidence>
<keyword evidence="6" id="KW-0653">Protein transport</keyword>
<dbReference type="InterPro" id="IPR024961">
    <property type="entry name" value="T2SS_GspC_N"/>
</dbReference>
<evidence type="ECO:0000256" key="4">
    <source>
        <dbReference type="ARBA" id="ARBA00022519"/>
    </source>
</evidence>
<keyword evidence="8 9" id="KW-0472">Membrane</keyword>
<keyword evidence="7 9" id="KW-1133">Transmembrane helix</keyword>
<dbReference type="EMBL" id="CP037423">
    <property type="protein sequence ID" value="QDV42564.1"/>
    <property type="molecule type" value="Genomic_DNA"/>
</dbReference>
<evidence type="ECO:0000313" key="11">
    <source>
        <dbReference type="EMBL" id="QDV42564.1"/>
    </source>
</evidence>
<dbReference type="Proteomes" id="UP000319004">
    <property type="component" value="Chromosome"/>
</dbReference>
<evidence type="ECO:0000256" key="5">
    <source>
        <dbReference type="ARBA" id="ARBA00022692"/>
    </source>
</evidence>
<evidence type="ECO:0000313" key="12">
    <source>
        <dbReference type="Proteomes" id="UP000319004"/>
    </source>
</evidence>
<feature type="transmembrane region" description="Helical" evidence="9">
    <location>
        <begin position="12"/>
        <end position="34"/>
    </location>
</feature>
<evidence type="ECO:0000256" key="7">
    <source>
        <dbReference type="ARBA" id="ARBA00022989"/>
    </source>
</evidence>
<evidence type="ECO:0000256" key="8">
    <source>
        <dbReference type="ARBA" id="ARBA00023136"/>
    </source>
</evidence>
<dbReference type="RefSeq" id="WP_145386164.1">
    <property type="nucleotide sequence ID" value="NZ_CP037423.1"/>
</dbReference>
<evidence type="ECO:0000256" key="2">
    <source>
        <dbReference type="ARBA" id="ARBA00022448"/>
    </source>
</evidence>
<keyword evidence="4" id="KW-0997">Cell inner membrane</keyword>
<dbReference type="KEGG" id="snep:Enr13x_24120"/>
<dbReference type="AlphaFoldDB" id="A0A518HNZ0"/>
<keyword evidence="2" id="KW-0813">Transport</keyword>
<gene>
    <name evidence="11" type="ORF">Enr13x_24120</name>
</gene>
<comment type="subcellular location">
    <subcellularLocation>
        <location evidence="1">Cell inner membrane</location>
    </subcellularLocation>
</comment>
<evidence type="ECO:0000259" key="10">
    <source>
        <dbReference type="Pfam" id="PF11356"/>
    </source>
</evidence>
<proteinExistence type="predicted"/>
<sequence length="182" mass="19880">MTESQLRSTLYLAGAFCVIGAVASVTLAIVTPVIEEDASMNIQPTRIRPNDRHESHRLRVGDFYALSQKAIQGPFEEMEPVKPPKKAEQVPVKPVKASIVLNATLVGTLVDQQPELARAWIQFQGRQHLVRVGDTLKGHPGDPYVEAIADQSVSIRLSGATIELSPPPNALTRDQLLNADDK</sequence>
<evidence type="ECO:0000256" key="3">
    <source>
        <dbReference type="ARBA" id="ARBA00022475"/>
    </source>
</evidence>
<reference evidence="11 12" key="1">
    <citation type="submission" date="2019-03" db="EMBL/GenBank/DDBJ databases">
        <title>Deep-cultivation of Planctomycetes and their phenomic and genomic characterization uncovers novel biology.</title>
        <authorList>
            <person name="Wiegand S."/>
            <person name="Jogler M."/>
            <person name="Boedeker C."/>
            <person name="Pinto D."/>
            <person name="Vollmers J."/>
            <person name="Rivas-Marin E."/>
            <person name="Kohn T."/>
            <person name="Peeters S.H."/>
            <person name="Heuer A."/>
            <person name="Rast P."/>
            <person name="Oberbeckmann S."/>
            <person name="Bunk B."/>
            <person name="Jeske O."/>
            <person name="Meyerdierks A."/>
            <person name="Storesund J.E."/>
            <person name="Kallscheuer N."/>
            <person name="Luecker S."/>
            <person name="Lage O.M."/>
            <person name="Pohl T."/>
            <person name="Merkel B.J."/>
            <person name="Hornburger P."/>
            <person name="Mueller R.-W."/>
            <person name="Bruemmer F."/>
            <person name="Labrenz M."/>
            <person name="Spormann A.M."/>
            <person name="Op den Camp H."/>
            <person name="Overmann J."/>
            <person name="Amann R."/>
            <person name="Jetten M.S.M."/>
            <person name="Mascher T."/>
            <person name="Medema M.H."/>
            <person name="Devos D.P."/>
            <person name="Kaster A.-K."/>
            <person name="Ovreas L."/>
            <person name="Rohde M."/>
            <person name="Galperin M.Y."/>
            <person name="Jogler C."/>
        </authorList>
    </citation>
    <scope>NUCLEOTIDE SEQUENCE [LARGE SCALE GENOMIC DNA]</scope>
    <source>
        <strain evidence="11 12">Enr13</strain>
    </source>
</reference>
<accession>A0A518HNZ0</accession>
<organism evidence="11 12">
    <name type="scientific">Stieleria neptunia</name>
    <dbReference type="NCBI Taxonomy" id="2527979"/>
    <lineage>
        <taxon>Bacteria</taxon>
        <taxon>Pseudomonadati</taxon>
        <taxon>Planctomycetota</taxon>
        <taxon>Planctomycetia</taxon>
        <taxon>Pirellulales</taxon>
        <taxon>Pirellulaceae</taxon>
        <taxon>Stieleria</taxon>
    </lineage>
</organism>